<dbReference type="GO" id="GO:0016020">
    <property type="term" value="C:membrane"/>
    <property type="evidence" value="ECO:0007669"/>
    <property type="project" value="TreeGrafter"/>
</dbReference>
<dbReference type="GO" id="GO:0016717">
    <property type="term" value="F:oxidoreductase activity, acting on paired donors, with oxidation of a pair of donors resulting in the reduction of molecular oxygen to two molecules of water"/>
    <property type="evidence" value="ECO:0007669"/>
    <property type="project" value="TreeGrafter"/>
</dbReference>
<dbReference type="PROSITE" id="PS50255">
    <property type="entry name" value="CYTOCHROME_B5_2"/>
    <property type="match status" value="1"/>
</dbReference>
<dbReference type="InterPro" id="IPR018506">
    <property type="entry name" value="Cyt_B5_heme-BS"/>
</dbReference>
<dbReference type="Proteomes" id="UP000023152">
    <property type="component" value="Unassembled WGS sequence"/>
</dbReference>
<evidence type="ECO:0000313" key="7">
    <source>
        <dbReference type="Proteomes" id="UP000023152"/>
    </source>
</evidence>
<dbReference type="InterPro" id="IPR012171">
    <property type="entry name" value="Fatty_acid_desaturase"/>
</dbReference>
<gene>
    <name evidence="6" type="ORF">RFI_23355</name>
</gene>
<dbReference type="PANTHER" id="PTHR19353:SF19">
    <property type="entry name" value="DELTA(5) FATTY ACID DESATURASE C-RELATED"/>
    <property type="match status" value="1"/>
</dbReference>
<comment type="caution">
    <text evidence="6">The sequence shown here is derived from an EMBL/GenBank/DDBJ whole genome shotgun (WGS) entry which is preliminary data.</text>
</comment>
<dbReference type="GO" id="GO:0020037">
    <property type="term" value="F:heme binding"/>
    <property type="evidence" value="ECO:0007669"/>
    <property type="project" value="UniProtKB-UniRule"/>
</dbReference>
<evidence type="ECO:0000256" key="4">
    <source>
        <dbReference type="RuleBase" id="RU362121"/>
    </source>
</evidence>
<name>X6MJ26_RETFI</name>
<keyword evidence="7" id="KW-1185">Reference proteome</keyword>
<dbReference type="PRINTS" id="PR00363">
    <property type="entry name" value="CYTOCHROMEB5"/>
</dbReference>
<dbReference type="OrthoDB" id="260519at2759"/>
<feature type="domain" description="Cytochrome b5 heme-binding" evidence="5">
    <location>
        <begin position="10"/>
        <end position="87"/>
    </location>
</feature>
<dbReference type="AlphaFoldDB" id="X6MJ26"/>
<evidence type="ECO:0000256" key="3">
    <source>
        <dbReference type="ARBA" id="ARBA00023004"/>
    </source>
</evidence>
<keyword evidence="1 4" id="KW-0349">Heme</keyword>
<dbReference type="InterPro" id="IPR036400">
    <property type="entry name" value="Cyt_B5-like_heme/steroid_sf"/>
</dbReference>
<dbReference type="PROSITE" id="PS00191">
    <property type="entry name" value="CYTOCHROME_B5_1"/>
    <property type="match status" value="1"/>
</dbReference>
<reference evidence="6 7" key="1">
    <citation type="journal article" date="2013" name="Curr. Biol.">
        <title>The Genome of the Foraminiferan Reticulomyxa filosa.</title>
        <authorList>
            <person name="Glockner G."/>
            <person name="Hulsmann N."/>
            <person name="Schleicher M."/>
            <person name="Noegel A.A."/>
            <person name="Eichinger L."/>
            <person name="Gallinger C."/>
            <person name="Pawlowski J."/>
            <person name="Sierra R."/>
            <person name="Euteneuer U."/>
            <person name="Pillet L."/>
            <person name="Moustafa A."/>
            <person name="Platzer M."/>
            <person name="Groth M."/>
            <person name="Szafranski K."/>
            <person name="Schliwa M."/>
        </authorList>
    </citation>
    <scope>NUCLEOTIDE SEQUENCE [LARGE SCALE GENOMIC DNA]</scope>
</reference>
<dbReference type="Pfam" id="PF00173">
    <property type="entry name" value="Cyt-b5"/>
    <property type="match status" value="1"/>
</dbReference>
<evidence type="ECO:0000256" key="2">
    <source>
        <dbReference type="ARBA" id="ARBA00022723"/>
    </source>
</evidence>
<evidence type="ECO:0000256" key="1">
    <source>
        <dbReference type="ARBA" id="ARBA00022617"/>
    </source>
</evidence>
<protein>
    <submittedName>
        <fullName evidence="6">Delta 5 fatty acid desaturase</fullName>
    </submittedName>
</protein>
<dbReference type="GO" id="GO:0046872">
    <property type="term" value="F:metal ion binding"/>
    <property type="evidence" value="ECO:0007669"/>
    <property type="project" value="UniProtKB-UniRule"/>
</dbReference>
<accession>X6MJ26</accession>
<dbReference type="Gene3D" id="3.10.120.10">
    <property type="entry name" value="Cytochrome b5-like heme/steroid binding domain"/>
    <property type="match status" value="1"/>
</dbReference>
<dbReference type="GO" id="GO:0008610">
    <property type="term" value="P:lipid biosynthetic process"/>
    <property type="evidence" value="ECO:0007669"/>
    <property type="project" value="UniProtKB-ARBA"/>
</dbReference>
<dbReference type="FunFam" id="3.10.120.10:FF:000007">
    <property type="entry name" value="Sulfite oxidase, mitochondrial"/>
    <property type="match status" value="1"/>
</dbReference>
<organism evidence="6 7">
    <name type="scientific">Reticulomyxa filosa</name>
    <dbReference type="NCBI Taxonomy" id="46433"/>
    <lineage>
        <taxon>Eukaryota</taxon>
        <taxon>Sar</taxon>
        <taxon>Rhizaria</taxon>
        <taxon>Retaria</taxon>
        <taxon>Foraminifera</taxon>
        <taxon>Monothalamids</taxon>
        <taxon>Reticulomyxidae</taxon>
        <taxon>Reticulomyxa</taxon>
    </lineage>
</organism>
<dbReference type="EMBL" id="ASPP01020265">
    <property type="protein sequence ID" value="ETO14013.1"/>
    <property type="molecule type" value="Genomic_DNA"/>
</dbReference>
<dbReference type="InterPro" id="IPR001199">
    <property type="entry name" value="Cyt_B5-like_heme/steroid-bd"/>
</dbReference>
<dbReference type="SUPFAM" id="SSF55856">
    <property type="entry name" value="Cytochrome b5-like heme/steroid binding domain"/>
    <property type="match status" value="1"/>
</dbReference>
<sequence length="139" mass="16641">MFYFFKKKKLKEYTWKEVAEHNNEKSCWLYIDRNVYDVTSFLPRHPGGKDMILLMAGRDCTDLFIAYHPFTERPREVLKKFQIGVLKGDTEFGRYKADSGFYKTVRQRVGKYFVDNKLDYKVTFVLKKKANKYAKNIHT</sequence>
<dbReference type="PANTHER" id="PTHR19353">
    <property type="entry name" value="FATTY ACID DESATURASE 2"/>
    <property type="match status" value="1"/>
</dbReference>
<keyword evidence="2 4" id="KW-0479">Metal-binding</keyword>
<evidence type="ECO:0000313" key="6">
    <source>
        <dbReference type="EMBL" id="ETO14013.1"/>
    </source>
</evidence>
<proteinExistence type="inferred from homology"/>
<keyword evidence="3 4" id="KW-0408">Iron</keyword>
<evidence type="ECO:0000259" key="5">
    <source>
        <dbReference type="PROSITE" id="PS50255"/>
    </source>
</evidence>
<dbReference type="SMART" id="SM01117">
    <property type="entry name" value="Cyt-b5"/>
    <property type="match status" value="1"/>
</dbReference>
<comment type="similarity">
    <text evidence="4">Belongs to the cytochrome b5 family.</text>
</comment>
<dbReference type="GO" id="GO:0006631">
    <property type="term" value="P:fatty acid metabolic process"/>
    <property type="evidence" value="ECO:0007669"/>
    <property type="project" value="UniProtKB-ARBA"/>
</dbReference>
<dbReference type="OMA" id="LMAGRDC"/>